<dbReference type="GeneID" id="19303259"/>
<feature type="compositionally biased region" description="Basic and acidic residues" evidence="1">
    <location>
        <begin position="588"/>
        <end position="604"/>
    </location>
</feature>
<dbReference type="EMBL" id="KB469296">
    <property type="protein sequence ID" value="EPQ60460.1"/>
    <property type="molecule type" value="Genomic_DNA"/>
</dbReference>
<dbReference type="RefSeq" id="XP_007860863.1">
    <property type="nucleotide sequence ID" value="XM_007862672.1"/>
</dbReference>
<protein>
    <recommendedName>
        <fullName evidence="2">PEHE domain-containing protein</fullName>
    </recommendedName>
</protein>
<feature type="compositionally biased region" description="Polar residues" evidence="1">
    <location>
        <begin position="1"/>
        <end position="10"/>
    </location>
</feature>
<dbReference type="SMART" id="SM01300">
    <property type="entry name" value="PEHE"/>
    <property type="match status" value="1"/>
</dbReference>
<proteinExistence type="predicted"/>
<feature type="compositionally biased region" description="Basic and acidic residues" evidence="1">
    <location>
        <begin position="344"/>
        <end position="364"/>
    </location>
</feature>
<keyword evidence="4" id="KW-1185">Reference proteome</keyword>
<feature type="region of interest" description="Disordered" evidence="1">
    <location>
        <begin position="296"/>
        <end position="448"/>
    </location>
</feature>
<name>S7RZL6_GLOTA</name>
<dbReference type="Proteomes" id="UP000030669">
    <property type="component" value="Unassembled WGS sequence"/>
</dbReference>
<feature type="domain" description="PEHE" evidence="2">
    <location>
        <begin position="143"/>
        <end position="278"/>
    </location>
</feature>
<feature type="compositionally biased region" description="Low complexity" evidence="1">
    <location>
        <begin position="397"/>
        <end position="417"/>
    </location>
</feature>
<dbReference type="STRING" id="670483.S7RZL6"/>
<evidence type="ECO:0000256" key="1">
    <source>
        <dbReference type="SAM" id="MobiDB-lite"/>
    </source>
</evidence>
<feature type="compositionally biased region" description="Acidic residues" evidence="1">
    <location>
        <begin position="314"/>
        <end position="335"/>
    </location>
</feature>
<organism evidence="3 4">
    <name type="scientific">Gloeophyllum trabeum (strain ATCC 11539 / FP-39264 / Madison 617)</name>
    <name type="common">Brown rot fungus</name>
    <dbReference type="NCBI Taxonomy" id="670483"/>
    <lineage>
        <taxon>Eukaryota</taxon>
        <taxon>Fungi</taxon>
        <taxon>Dikarya</taxon>
        <taxon>Basidiomycota</taxon>
        <taxon>Agaricomycotina</taxon>
        <taxon>Agaricomycetes</taxon>
        <taxon>Gloeophyllales</taxon>
        <taxon>Gloeophyllaceae</taxon>
        <taxon>Gloeophyllum</taxon>
    </lineage>
</organism>
<dbReference type="GO" id="GO:0000123">
    <property type="term" value="C:histone acetyltransferase complex"/>
    <property type="evidence" value="ECO:0007669"/>
    <property type="project" value="UniProtKB-ARBA"/>
</dbReference>
<dbReference type="KEGG" id="gtr:GLOTRDRAFT_135134"/>
<feature type="region of interest" description="Disordered" evidence="1">
    <location>
        <begin position="556"/>
        <end position="610"/>
    </location>
</feature>
<reference evidence="3 4" key="1">
    <citation type="journal article" date="2012" name="Science">
        <title>The Paleozoic origin of enzymatic lignin decomposition reconstructed from 31 fungal genomes.</title>
        <authorList>
            <person name="Floudas D."/>
            <person name="Binder M."/>
            <person name="Riley R."/>
            <person name="Barry K."/>
            <person name="Blanchette R.A."/>
            <person name="Henrissat B."/>
            <person name="Martinez A.T."/>
            <person name="Otillar R."/>
            <person name="Spatafora J.W."/>
            <person name="Yadav J.S."/>
            <person name="Aerts A."/>
            <person name="Benoit I."/>
            <person name="Boyd A."/>
            <person name="Carlson A."/>
            <person name="Copeland A."/>
            <person name="Coutinho P.M."/>
            <person name="de Vries R.P."/>
            <person name="Ferreira P."/>
            <person name="Findley K."/>
            <person name="Foster B."/>
            <person name="Gaskell J."/>
            <person name="Glotzer D."/>
            <person name="Gorecki P."/>
            <person name="Heitman J."/>
            <person name="Hesse C."/>
            <person name="Hori C."/>
            <person name="Igarashi K."/>
            <person name="Jurgens J.A."/>
            <person name="Kallen N."/>
            <person name="Kersten P."/>
            <person name="Kohler A."/>
            <person name="Kuees U."/>
            <person name="Kumar T.K.A."/>
            <person name="Kuo A."/>
            <person name="LaButti K."/>
            <person name="Larrondo L.F."/>
            <person name="Lindquist E."/>
            <person name="Ling A."/>
            <person name="Lombard V."/>
            <person name="Lucas S."/>
            <person name="Lundell T."/>
            <person name="Martin R."/>
            <person name="McLaughlin D.J."/>
            <person name="Morgenstern I."/>
            <person name="Morin E."/>
            <person name="Murat C."/>
            <person name="Nagy L.G."/>
            <person name="Nolan M."/>
            <person name="Ohm R.A."/>
            <person name="Patyshakuliyeva A."/>
            <person name="Rokas A."/>
            <person name="Ruiz-Duenas F.J."/>
            <person name="Sabat G."/>
            <person name="Salamov A."/>
            <person name="Samejima M."/>
            <person name="Schmutz J."/>
            <person name="Slot J.C."/>
            <person name="St John F."/>
            <person name="Stenlid J."/>
            <person name="Sun H."/>
            <person name="Sun S."/>
            <person name="Syed K."/>
            <person name="Tsang A."/>
            <person name="Wiebenga A."/>
            <person name="Young D."/>
            <person name="Pisabarro A."/>
            <person name="Eastwood D.C."/>
            <person name="Martin F."/>
            <person name="Cullen D."/>
            <person name="Grigoriev I.V."/>
            <person name="Hibbett D.S."/>
        </authorList>
    </citation>
    <scope>NUCLEOTIDE SEQUENCE [LARGE SCALE GENOMIC DNA]</scope>
    <source>
        <strain evidence="3 4">ATCC 11539</strain>
    </source>
</reference>
<evidence type="ECO:0000313" key="4">
    <source>
        <dbReference type="Proteomes" id="UP000030669"/>
    </source>
</evidence>
<dbReference type="OrthoDB" id="2555515at2759"/>
<dbReference type="HOGENOM" id="CLU_016698_1_0_1"/>
<dbReference type="AlphaFoldDB" id="S7RZL6"/>
<dbReference type="InterPro" id="IPR029332">
    <property type="entry name" value="PEHE_dom"/>
</dbReference>
<feature type="compositionally biased region" description="Polar residues" evidence="1">
    <location>
        <begin position="425"/>
        <end position="442"/>
    </location>
</feature>
<accession>S7RZL6</accession>
<evidence type="ECO:0000259" key="2">
    <source>
        <dbReference type="SMART" id="SM01300"/>
    </source>
</evidence>
<dbReference type="OMA" id="FEIPEWV"/>
<feature type="compositionally biased region" description="Basic residues" evidence="1">
    <location>
        <begin position="53"/>
        <end position="64"/>
    </location>
</feature>
<feature type="region of interest" description="Disordered" evidence="1">
    <location>
        <begin position="1"/>
        <end position="71"/>
    </location>
</feature>
<feature type="compositionally biased region" description="Basic and acidic residues" evidence="1">
    <location>
        <begin position="372"/>
        <end position="386"/>
    </location>
</feature>
<evidence type="ECO:0000313" key="3">
    <source>
        <dbReference type="EMBL" id="EPQ60460.1"/>
    </source>
</evidence>
<gene>
    <name evidence="3" type="ORF">GLOTRDRAFT_135134</name>
</gene>
<dbReference type="eggNOG" id="ENOG502SD7H">
    <property type="taxonomic scope" value="Eukaryota"/>
</dbReference>
<sequence>MVNTPETSAPNDIKPGKRKGKQRAYAESPTTSVFDTPSKVPPSSKDSDPPSTRQKRVLPSRSRRGGPGIGNCDVDMMILDAYRRKFENEPLIPANTRFLLTTNSALIPSTSSSSFEMQLNSQAYERYFDRPEVIKAYRAQQTIQTPEYSLLSEDASVGSRFRPRGSEDQCTDTSDAAYEKRHRKYETFEKRQRLREKEKLKHEQYKLKERIDQLRVMDASAFLCLPDSALPPPEDRYIPHFVDDELNGINTTAAHAEGERRRKEMLDVAKVLEERYNVLLPPDRKWLEKVKNGSRQKSISFSIEPEPQPRPMPEEEEEEEDDYDEEEEEEEEEEGVGGFAQQEEVTKEEVEQKVEEAQQSQHEDGESEIDVEERKATARGSPEKIKLKIRLRPSEVASATRLSKLKSSSSLPGTPSRNGADYPASGSSVSVVQPRIRSTNGRFSPRKKAKLLSEVDRPLGRTGRRISARGSERAWSHSDVTNDAQDMSVSAGRSISSRLERNTCILLATAQRNAGEPNVRKTQRHLTAFGLKVPYEVEEFRDFELPLWLRPGYESEKEDAEDDRQVANGHRVVQPIETDMTDVTADDSQARRESASSPDLKEVDIPLEGG</sequence>